<dbReference type="InterPro" id="IPR011033">
    <property type="entry name" value="PRC_barrel-like_sf"/>
</dbReference>
<keyword evidence="4 5" id="KW-0143">Chaperone</keyword>
<comment type="subunit">
    <text evidence="5">Binds ribosomal protein uS19.</text>
</comment>
<comment type="similarity">
    <text evidence="5">Belongs to the RimM family.</text>
</comment>
<dbReference type="InterPro" id="IPR036976">
    <property type="entry name" value="RimM_N_sf"/>
</dbReference>
<comment type="function">
    <text evidence="5">An accessory protein needed during the final step in the assembly of 30S ribosomal subunit, possibly for assembly of the head region. Essential for efficient processing of 16S rRNA. May be needed both before and after RbfA during the maturation of 16S rRNA. It has affinity for free ribosomal 30S subunits but not for 70S ribosomes.</text>
</comment>
<sequence length="173" mass="19414">MSDSVKKDGFFTIGKIVGCHGVKGTMKVYSYAESPSVFIPGQPMLLKLPGGEKKTYVLKWIRPHKRTILMCLKGINDRTRAEPLIHSELLMERGALPVLEEGTFYWSDLIGLSVFKTDETYIGRIDSVIQTGSNDVYVVKEKDNEILVPALEWVVIAVDLENKTMRVNLPEGL</sequence>
<evidence type="ECO:0000313" key="9">
    <source>
        <dbReference type="Proteomes" id="UP000663722"/>
    </source>
</evidence>
<evidence type="ECO:0000256" key="1">
    <source>
        <dbReference type="ARBA" id="ARBA00022490"/>
    </source>
</evidence>
<evidence type="ECO:0000259" key="7">
    <source>
        <dbReference type="Pfam" id="PF24986"/>
    </source>
</evidence>
<proteinExistence type="inferred from homology"/>
<feature type="domain" description="Ribosome maturation factor RimM PRC barrel" evidence="7">
    <location>
        <begin position="106"/>
        <end position="173"/>
    </location>
</feature>
<comment type="subcellular location">
    <subcellularLocation>
        <location evidence="5">Cytoplasm</location>
    </subcellularLocation>
</comment>
<dbReference type="NCBIfam" id="TIGR02273">
    <property type="entry name" value="16S_RimM"/>
    <property type="match status" value="1"/>
</dbReference>
<dbReference type="Pfam" id="PF01782">
    <property type="entry name" value="RimM"/>
    <property type="match status" value="1"/>
</dbReference>
<comment type="domain">
    <text evidence="5">The PRC barrel domain binds ribosomal protein uS19.</text>
</comment>
<dbReference type="InterPro" id="IPR011961">
    <property type="entry name" value="RimM"/>
</dbReference>
<dbReference type="PANTHER" id="PTHR33692">
    <property type="entry name" value="RIBOSOME MATURATION FACTOR RIMM"/>
    <property type="match status" value="1"/>
</dbReference>
<evidence type="ECO:0000256" key="5">
    <source>
        <dbReference type="HAMAP-Rule" id="MF_00014"/>
    </source>
</evidence>
<dbReference type="HAMAP" id="MF_00014">
    <property type="entry name" value="Ribosome_mat_RimM"/>
    <property type="match status" value="1"/>
</dbReference>
<evidence type="ECO:0000313" key="8">
    <source>
        <dbReference type="EMBL" id="QTA87359.1"/>
    </source>
</evidence>
<protein>
    <recommendedName>
        <fullName evidence="5">Ribosome maturation factor RimM</fullName>
    </recommendedName>
</protein>
<dbReference type="AlphaFoldDB" id="A0A975GN36"/>
<reference evidence="8" key="1">
    <citation type="journal article" date="2021" name="Microb. Physiol.">
        <title>Proteogenomic Insights into the Physiology of Marine, Sulfate-Reducing, Filamentous Desulfonema limicola and Desulfonema magnum.</title>
        <authorList>
            <person name="Schnaars V."/>
            <person name="Wohlbrand L."/>
            <person name="Scheve S."/>
            <person name="Hinrichs C."/>
            <person name="Reinhardt R."/>
            <person name="Rabus R."/>
        </authorList>
    </citation>
    <scope>NUCLEOTIDE SEQUENCE</scope>
    <source>
        <strain evidence="8">4be13</strain>
    </source>
</reference>
<gene>
    <name evidence="5 8" type="primary">rimM</name>
    <name evidence="8" type="ORF">dnm_033910</name>
</gene>
<dbReference type="GO" id="GO:0005737">
    <property type="term" value="C:cytoplasm"/>
    <property type="evidence" value="ECO:0007669"/>
    <property type="project" value="UniProtKB-SubCell"/>
</dbReference>
<evidence type="ECO:0000256" key="3">
    <source>
        <dbReference type="ARBA" id="ARBA00022552"/>
    </source>
</evidence>
<dbReference type="InterPro" id="IPR002676">
    <property type="entry name" value="RimM_N"/>
</dbReference>
<dbReference type="InterPro" id="IPR056792">
    <property type="entry name" value="PRC_RimM"/>
</dbReference>
<dbReference type="PANTHER" id="PTHR33692:SF1">
    <property type="entry name" value="RIBOSOME MATURATION FACTOR RIMM"/>
    <property type="match status" value="1"/>
</dbReference>
<name>A0A975GN36_9BACT</name>
<dbReference type="EMBL" id="CP061800">
    <property type="protein sequence ID" value="QTA87359.1"/>
    <property type="molecule type" value="Genomic_DNA"/>
</dbReference>
<evidence type="ECO:0000256" key="4">
    <source>
        <dbReference type="ARBA" id="ARBA00023186"/>
    </source>
</evidence>
<keyword evidence="1 5" id="KW-0963">Cytoplasm</keyword>
<dbReference type="SUPFAM" id="SSF50447">
    <property type="entry name" value="Translation proteins"/>
    <property type="match status" value="1"/>
</dbReference>
<dbReference type="GO" id="GO:0005840">
    <property type="term" value="C:ribosome"/>
    <property type="evidence" value="ECO:0007669"/>
    <property type="project" value="InterPro"/>
</dbReference>
<accession>A0A975GN36</accession>
<evidence type="ECO:0000256" key="2">
    <source>
        <dbReference type="ARBA" id="ARBA00022517"/>
    </source>
</evidence>
<dbReference type="InterPro" id="IPR009000">
    <property type="entry name" value="Transl_B-barrel_sf"/>
</dbReference>
<dbReference type="GO" id="GO:0043022">
    <property type="term" value="F:ribosome binding"/>
    <property type="evidence" value="ECO:0007669"/>
    <property type="project" value="InterPro"/>
</dbReference>
<dbReference type="Gene3D" id="2.30.30.240">
    <property type="entry name" value="PRC-barrel domain"/>
    <property type="match status" value="1"/>
</dbReference>
<dbReference type="Pfam" id="PF24986">
    <property type="entry name" value="PRC_RimM"/>
    <property type="match status" value="1"/>
</dbReference>
<dbReference type="GO" id="GO:0042274">
    <property type="term" value="P:ribosomal small subunit biogenesis"/>
    <property type="evidence" value="ECO:0007669"/>
    <property type="project" value="UniProtKB-UniRule"/>
</dbReference>
<dbReference type="KEGG" id="dmm:dnm_033910"/>
<dbReference type="Gene3D" id="2.40.30.60">
    <property type="entry name" value="RimM"/>
    <property type="match status" value="1"/>
</dbReference>
<evidence type="ECO:0000259" key="6">
    <source>
        <dbReference type="Pfam" id="PF01782"/>
    </source>
</evidence>
<keyword evidence="9" id="KW-1185">Reference proteome</keyword>
<organism evidence="8 9">
    <name type="scientific">Desulfonema magnum</name>
    <dbReference type="NCBI Taxonomy" id="45655"/>
    <lineage>
        <taxon>Bacteria</taxon>
        <taxon>Pseudomonadati</taxon>
        <taxon>Thermodesulfobacteriota</taxon>
        <taxon>Desulfobacteria</taxon>
        <taxon>Desulfobacterales</taxon>
        <taxon>Desulfococcaceae</taxon>
        <taxon>Desulfonema</taxon>
    </lineage>
</organism>
<dbReference type="SUPFAM" id="SSF50346">
    <property type="entry name" value="PRC-barrel domain"/>
    <property type="match status" value="1"/>
</dbReference>
<keyword evidence="2 5" id="KW-0690">Ribosome biogenesis</keyword>
<dbReference type="GO" id="GO:0006364">
    <property type="term" value="P:rRNA processing"/>
    <property type="evidence" value="ECO:0007669"/>
    <property type="project" value="UniProtKB-UniRule"/>
</dbReference>
<keyword evidence="3 5" id="KW-0698">rRNA processing</keyword>
<feature type="domain" description="RimM N-terminal" evidence="6">
    <location>
        <begin position="12"/>
        <end position="93"/>
    </location>
</feature>
<dbReference type="Proteomes" id="UP000663722">
    <property type="component" value="Chromosome"/>
</dbReference>